<dbReference type="EMBL" id="VVZA01000052">
    <property type="protein sequence ID" value="KAA5400980.1"/>
    <property type="molecule type" value="Genomic_DNA"/>
</dbReference>
<dbReference type="EMBL" id="VVYY01000049">
    <property type="protein sequence ID" value="KAA5391197.1"/>
    <property type="molecule type" value="Genomic_DNA"/>
</dbReference>
<evidence type="ECO:0000313" key="3">
    <source>
        <dbReference type="EMBL" id="KAA5400980.1"/>
    </source>
</evidence>
<dbReference type="RefSeq" id="WP_130054657.1">
    <property type="nucleotide sequence ID" value="NZ_JADNBC010000012.1"/>
</dbReference>
<comment type="caution">
    <text evidence="2">The sequence shown here is derived from an EMBL/GenBank/DDBJ whole genome shotgun (WGS) entry which is preliminary data.</text>
</comment>
<feature type="transmembrane region" description="Helical" evidence="1">
    <location>
        <begin position="9"/>
        <end position="33"/>
    </location>
</feature>
<protein>
    <recommendedName>
        <fullName evidence="6">Phage abortive infection protein</fullName>
    </recommendedName>
</protein>
<keyword evidence="1" id="KW-0472">Membrane</keyword>
<accession>A0A4Q5HJQ6</accession>
<evidence type="ECO:0000256" key="1">
    <source>
        <dbReference type="SAM" id="Phobius"/>
    </source>
</evidence>
<dbReference type="Proteomes" id="UP000441162">
    <property type="component" value="Unassembled WGS sequence"/>
</dbReference>
<evidence type="ECO:0008006" key="6">
    <source>
        <dbReference type="Google" id="ProtNLM"/>
    </source>
</evidence>
<gene>
    <name evidence="3" type="ORF">F2Y51_23825</name>
    <name evidence="2" type="ORF">F2Y58_24000</name>
</gene>
<keyword evidence="1" id="KW-0812">Transmembrane</keyword>
<proteinExistence type="predicted"/>
<evidence type="ECO:0000313" key="4">
    <source>
        <dbReference type="Proteomes" id="UP000441162"/>
    </source>
</evidence>
<dbReference type="Proteomes" id="UP000481616">
    <property type="component" value="Unassembled WGS sequence"/>
</dbReference>
<evidence type="ECO:0000313" key="2">
    <source>
        <dbReference type="EMBL" id="KAA5391197.1"/>
    </source>
</evidence>
<evidence type="ECO:0000313" key="5">
    <source>
        <dbReference type="Proteomes" id="UP000481616"/>
    </source>
</evidence>
<dbReference type="AlphaFoldDB" id="A0A4Q5HJQ6"/>
<feature type="transmembrane region" description="Helical" evidence="1">
    <location>
        <begin position="53"/>
        <end position="69"/>
    </location>
</feature>
<dbReference type="Pfam" id="PF16872">
    <property type="entry name" value="putAbiC"/>
    <property type="match status" value="1"/>
</dbReference>
<name>A0A4Q5HJQ6_9BACT</name>
<sequence length="288" mass="33857">MNKWHLIKYMIGTVVVVNIILFIAILLLFITIFLCELSHRSNECETGEILGDLPTWLTAMVAIFSVIYAKKAFYKQSEAIVLQKKVARRVSFDTTFTQIFAQHSILYKKAQDSSTNHCCFAAFRDFFGEQVKKTTITNKDIWENYNKKIEENSGKEGASNFKNYFKYIYIEVNYIEEEAKEADLDESIQKRYVRLIEGQMNNDELFCYLVNLLEYYEKNTDNQKLISYFKYLKQNAFFKEICKTDGYKDDVKKAFNLLNESCPNTVRNSLIEQKWLESTENHKIGLPY</sequence>
<keyword evidence="1" id="KW-1133">Transmembrane helix</keyword>
<organism evidence="2 5">
    <name type="scientific">Phocaeicola dorei</name>
    <dbReference type="NCBI Taxonomy" id="357276"/>
    <lineage>
        <taxon>Bacteria</taxon>
        <taxon>Pseudomonadati</taxon>
        <taxon>Bacteroidota</taxon>
        <taxon>Bacteroidia</taxon>
        <taxon>Bacteroidales</taxon>
        <taxon>Bacteroidaceae</taxon>
        <taxon>Phocaeicola</taxon>
    </lineage>
</organism>
<reference evidence="4 5" key="1">
    <citation type="journal article" date="2019" name="Nat. Med.">
        <title>A library of human gut bacterial isolates paired with longitudinal multiomics data enables mechanistic microbiome research.</title>
        <authorList>
            <person name="Poyet M."/>
            <person name="Groussin M."/>
            <person name="Gibbons S.M."/>
            <person name="Avila-Pacheco J."/>
            <person name="Jiang X."/>
            <person name="Kearney S.M."/>
            <person name="Perrotta A.R."/>
            <person name="Berdy B."/>
            <person name="Zhao S."/>
            <person name="Lieberman T.D."/>
            <person name="Swanson P.K."/>
            <person name="Smith M."/>
            <person name="Roesemann S."/>
            <person name="Alexander J.E."/>
            <person name="Rich S.A."/>
            <person name="Livny J."/>
            <person name="Vlamakis H."/>
            <person name="Clish C."/>
            <person name="Bullock K."/>
            <person name="Deik A."/>
            <person name="Scott J."/>
            <person name="Pierce K.A."/>
            <person name="Xavier R.J."/>
            <person name="Alm E.J."/>
        </authorList>
    </citation>
    <scope>NUCLEOTIDE SEQUENCE [LARGE SCALE GENOMIC DNA]</scope>
    <source>
        <strain evidence="2 5">BIOML-A1</strain>
        <strain evidence="3 4">BIOML-A4</strain>
    </source>
</reference>
<dbReference type="InterPro" id="IPR031709">
    <property type="entry name" value="PutAbiC"/>
</dbReference>